<reference evidence="1 2" key="1">
    <citation type="submission" date="2011-02" db="EMBL/GenBank/DDBJ databases">
        <authorList>
            <person name="Durkin A.S."/>
            <person name="Madupu R."/>
            <person name="Torralba M."/>
            <person name="Gillis M."/>
            <person name="Methe B."/>
            <person name="Sutton G."/>
            <person name="Nelson K.E."/>
        </authorList>
    </citation>
    <scope>NUCLEOTIDE SEQUENCE [LARGE SCALE GENOMIC DNA]</scope>
    <source>
        <strain evidence="1 2">CRIS 18C-A</strain>
    </source>
</reference>
<gene>
    <name evidence="1" type="ORF">HMPREF9303_1152</name>
</gene>
<dbReference type="EMBL" id="AEXO01000068">
    <property type="protein sequence ID" value="EGC86287.1"/>
    <property type="molecule type" value="Genomic_DNA"/>
</dbReference>
<comment type="caution">
    <text evidence="1">The sequence shown here is derived from an EMBL/GenBank/DDBJ whole genome shotgun (WGS) entry which is preliminary data.</text>
</comment>
<proteinExistence type="predicted"/>
<dbReference type="AlphaFoldDB" id="F0H7B4"/>
<evidence type="ECO:0000313" key="2">
    <source>
        <dbReference type="Proteomes" id="UP000003155"/>
    </source>
</evidence>
<keyword evidence="2" id="KW-1185">Reference proteome</keyword>
<dbReference type="Proteomes" id="UP000003155">
    <property type="component" value="Unassembled WGS sequence"/>
</dbReference>
<accession>F0H7B4</accession>
<evidence type="ECO:0000313" key="1">
    <source>
        <dbReference type="EMBL" id="EGC86287.1"/>
    </source>
</evidence>
<sequence length="225" mass="25487">MTADTPSCLTRSKRLRDLCKNPLRCRNHNLKPLHKSIGLKTIYLMINKLHFPRTSCNGAFAVVAIHWLSTMVSGWEKIFAEVAFHWLSTVVSGWEKIFAVVAFHWLSTVVSGWGKLSQKSYSIGYQPWFPDGERFSQKSHNALSPSPPHDFPYPFRIAIGFDTCLEALPTDSSLDSTSPARQTRGRLPASHSFRIATDSLPSAMASRSKDDRGTCVHFRFFRNRE</sequence>
<protein>
    <submittedName>
        <fullName evidence="1">Uncharacterized protein</fullName>
    </submittedName>
</protein>
<organism evidence="1 2">
    <name type="scientific">Prevotella denticola CRIS 18C-A</name>
    <dbReference type="NCBI Taxonomy" id="944557"/>
    <lineage>
        <taxon>Bacteria</taxon>
        <taxon>Pseudomonadati</taxon>
        <taxon>Bacteroidota</taxon>
        <taxon>Bacteroidia</taxon>
        <taxon>Bacteroidales</taxon>
        <taxon>Prevotellaceae</taxon>
        <taxon>Prevotella</taxon>
    </lineage>
</organism>
<name>F0H7B4_9BACT</name>